<evidence type="ECO:0008006" key="5">
    <source>
        <dbReference type="Google" id="ProtNLM"/>
    </source>
</evidence>
<keyword evidence="4" id="KW-1185">Reference proteome</keyword>
<sequence>MRKKWISPVLLAVMLSITMAFPALAAGPGQTEDPIPEEVTQEQWNRLNDQTIEFDELGDLVRYFNPTMKNAEVSYSTAVDDYQYVYDKMRRQIKDLQDNADEIKESGAINTPGGADQYLALNIGIGTLKVKAKMGKKILDYMNRSDSSARADIDKGIKTFTYYADQTMIGYNSALVSRSMVEKVVELSNAAYEAQKLSAGLGLATEADILSAQKDLLSAQGSLLKINSTIDNLSSSLCLMTGYSADTSPAIGGLPQLTDEMISALNLEEDTQKAVSNNYDVISERHISSGKTTTGMKNKDDYVSEAEQNIIVTMQAYYQEILQSKTAYEAANTAFQKATLEKEKADRSYNLKMLSKIQYLQAQMAYLKAQGEKESAYNTFYQAYNTYQWAVDGIILDSAK</sequence>
<dbReference type="SUPFAM" id="SSF56954">
    <property type="entry name" value="Outer membrane efflux proteins (OEP)"/>
    <property type="match status" value="1"/>
</dbReference>
<keyword evidence="2" id="KW-0732">Signal</keyword>
<feature type="chain" id="PRO_5046275143" description="TolC family protein" evidence="2">
    <location>
        <begin position="26"/>
        <end position="400"/>
    </location>
</feature>
<comment type="caution">
    <text evidence="3">The sequence shown here is derived from an EMBL/GenBank/DDBJ whole genome shotgun (WGS) entry which is preliminary data.</text>
</comment>
<reference evidence="3 4" key="1">
    <citation type="submission" date="2023-10" db="EMBL/GenBank/DDBJ databases">
        <title>A novel Glycoside Hydrolase 43-Like Enzyme from Clostrdium boliviensis is an Endo-xylanase, and a Candidate for Xylooligosaccharides Production from Different Xylan Substrates.</title>
        <authorList>
            <person name="Alvarez M.T."/>
            <person name="Rocabado-Villegas L.R."/>
            <person name="Salas-Veizaga D.M."/>
            <person name="Linares-Pasten J.A."/>
            <person name="Gudmundsdottir E.E."/>
            <person name="Hreggvidsson G.O."/>
            <person name="Adlercreutz P."/>
            <person name="Nordberg Karlsson E."/>
        </authorList>
    </citation>
    <scope>NUCLEOTIDE SEQUENCE [LARGE SCALE GENOMIC DNA]</scope>
    <source>
        <strain evidence="3 4">E-1</strain>
    </source>
</reference>
<feature type="coiled-coil region" evidence="1">
    <location>
        <begin position="79"/>
        <end position="106"/>
    </location>
</feature>
<gene>
    <name evidence="3" type="ORF">RZO55_13290</name>
</gene>
<dbReference type="RefSeq" id="WP_318064771.1">
    <property type="nucleotide sequence ID" value="NZ_JAWONS010000216.1"/>
</dbReference>
<name>A0ABU4GLQ3_9CLOT</name>
<protein>
    <recommendedName>
        <fullName evidence="5">TolC family protein</fullName>
    </recommendedName>
</protein>
<evidence type="ECO:0000313" key="3">
    <source>
        <dbReference type="EMBL" id="MDW2798551.1"/>
    </source>
</evidence>
<evidence type="ECO:0000313" key="4">
    <source>
        <dbReference type="Proteomes" id="UP001276854"/>
    </source>
</evidence>
<evidence type="ECO:0000256" key="2">
    <source>
        <dbReference type="SAM" id="SignalP"/>
    </source>
</evidence>
<dbReference type="EMBL" id="JAWONS010000216">
    <property type="protein sequence ID" value="MDW2798551.1"/>
    <property type="molecule type" value="Genomic_DNA"/>
</dbReference>
<accession>A0ABU4GLQ3</accession>
<dbReference type="Gene3D" id="1.20.1600.10">
    <property type="entry name" value="Outer membrane efflux proteins (OEP)"/>
    <property type="match status" value="1"/>
</dbReference>
<keyword evidence="1" id="KW-0175">Coiled coil</keyword>
<dbReference type="Proteomes" id="UP001276854">
    <property type="component" value="Unassembled WGS sequence"/>
</dbReference>
<evidence type="ECO:0000256" key="1">
    <source>
        <dbReference type="SAM" id="Coils"/>
    </source>
</evidence>
<feature type="signal peptide" evidence="2">
    <location>
        <begin position="1"/>
        <end position="25"/>
    </location>
</feature>
<organism evidence="3 4">
    <name type="scientific">Clostridium boliviensis</name>
    <dbReference type="NCBI Taxonomy" id="318465"/>
    <lineage>
        <taxon>Bacteria</taxon>
        <taxon>Bacillati</taxon>
        <taxon>Bacillota</taxon>
        <taxon>Clostridia</taxon>
        <taxon>Eubacteriales</taxon>
        <taxon>Clostridiaceae</taxon>
        <taxon>Clostridium</taxon>
    </lineage>
</organism>
<proteinExistence type="predicted"/>